<sequence>MKDPGRPAASFWAVALVVAVAAFMEVLDLTIVNVSLLHIMGSMAISQNRAIWVLTAYTMTNAIILPLSGWLATTLGRKRYFMGCIAAFSLTSLLCGLSPNFPALVLFRALQGIAGGGLQPNAQAILTDAAPAAKRGMAFAIYGMAVVFAPAIGPTVGGWITDHIGWRWIFLINVPVGLLILPLVQALVHDPESFVQARRVRQASAPHVDFMGFALITLGLGLMQVVLDRGQQDGWFSSLPIVTMTITVILALVVFVVREWRQADPIVDLRLLRDRGFAAANVLMFMLGALLLGSTALLPLFMQSLLGYTAMDAGLVLSPGGLAIMALMPVVGQLVSRFDGRVLIAGGLCVSGFATLLMTHFDTHTGFTTLVWTRALQAAGLAFLFIPINTLAFASLPGSKSSNASAIINMSRNIGGSVGMSIAATILARRAQYHQNQLVARITPYNPDLHSYLAAVQTAIGHTVPMAGFAHLYATVLRQSEMLAYIDDFELMGILFFACLPLVLLFRRVKPSPHGR</sequence>
<feature type="domain" description="Major facilitator superfamily (MFS) profile" evidence="9">
    <location>
        <begin position="14"/>
        <end position="511"/>
    </location>
</feature>
<organism evidence="10 11">
    <name type="scientific">Acidiferrobacter thiooxydans</name>
    <dbReference type="NCBI Taxonomy" id="163359"/>
    <lineage>
        <taxon>Bacteria</taxon>
        <taxon>Pseudomonadati</taxon>
        <taxon>Pseudomonadota</taxon>
        <taxon>Gammaproteobacteria</taxon>
        <taxon>Acidiferrobacterales</taxon>
        <taxon>Acidiferrobacteraceae</taxon>
        <taxon>Acidiferrobacter</taxon>
    </lineage>
</organism>
<dbReference type="InterPro" id="IPR011701">
    <property type="entry name" value="MFS"/>
</dbReference>
<comment type="subcellular location">
    <subcellularLocation>
        <location evidence="1">Cell membrane</location>
        <topology evidence="1">Multi-pass membrane protein</topology>
    </subcellularLocation>
</comment>
<feature type="transmembrane region" description="Helical" evidence="8">
    <location>
        <begin position="313"/>
        <end position="335"/>
    </location>
</feature>
<feature type="transmembrane region" description="Helical" evidence="8">
    <location>
        <begin position="239"/>
        <end position="257"/>
    </location>
</feature>
<dbReference type="GO" id="GO:0005886">
    <property type="term" value="C:plasma membrane"/>
    <property type="evidence" value="ECO:0007669"/>
    <property type="project" value="UniProtKB-SubCell"/>
</dbReference>
<dbReference type="RefSeq" id="WP_114282341.1">
    <property type="nucleotide sequence ID" value="NZ_PSYR01000001.1"/>
</dbReference>
<feature type="transmembrane region" description="Helical" evidence="8">
    <location>
        <begin position="166"/>
        <end position="188"/>
    </location>
</feature>
<dbReference type="InterPro" id="IPR020846">
    <property type="entry name" value="MFS_dom"/>
</dbReference>
<evidence type="ECO:0000256" key="7">
    <source>
        <dbReference type="ARBA" id="ARBA00023136"/>
    </source>
</evidence>
<dbReference type="Gene3D" id="1.20.1250.20">
    <property type="entry name" value="MFS general substrate transporter like domains"/>
    <property type="match status" value="1"/>
</dbReference>
<dbReference type="Gene3D" id="1.20.1720.10">
    <property type="entry name" value="Multidrug resistance protein D"/>
    <property type="match status" value="1"/>
</dbReference>
<dbReference type="EMBL" id="PSYR01000001">
    <property type="protein sequence ID" value="RCN58900.1"/>
    <property type="molecule type" value="Genomic_DNA"/>
</dbReference>
<keyword evidence="7 8" id="KW-0472">Membrane</keyword>
<feature type="transmembrane region" description="Helical" evidence="8">
    <location>
        <begin position="208"/>
        <end position="227"/>
    </location>
</feature>
<dbReference type="Pfam" id="PF07690">
    <property type="entry name" value="MFS_1"/>
    <property type="match status" value="1"/>
</dbReference>
<comment type="similarity">
    <text evidence="2">Belongs to the major facilitator superfamily. EmrB family.</text>
</comment>
<keyword evidence="6 8" id="KW-1133">Transmembrane helix</keyword>
<feature type="transmembrane region" description="Helical" evidence="8">
    <location>
        <begin position="139"/>
        <end position="160"/>
    </location>
</feature>
<evidence type="ECO:0000256" key="1">
    <source>
        <dbReference type="ARBA" id="ARBA00004651"/>
    </source>
</evidence>
<evidence type="ECO:0000313" key="11">
    <source>
        <dbReference type="Proteomes" id="UP000253250"/>
    </source>
</evidence>
<keyword evidence="3" id="KW-0813">Transport</keyword>
<feature type="transmembrane region" description="Helical" evidence="8">
    <location>
        <begin position="51"/>
        <end position="73"/>
    </location>
</feature>
<dbReference type="InterPro" id="IPR004638">
    <property type="entry name" value="EmrB-like"/>
</dbReference>
<dbReference type="PANTHER" id="PTHR42718:SF9">
    <property type="entry name" value="MAJOR FACILITATOR SUPERFAMILY MULTIDRUG TRANSPORTER MFSC"/>
    <property type="match status" value="1"/>
</dbReference>
<evidence type="ECO:0000256" key="4">
    <source>
        <dbReference type="ARBA" id="ARBA00022475"/>
    </source>
</evidence>
<keyword evidence="11" id="KW-1185">Reference proteome</keyword>
<feature type="transmembrane region" description="Helical" evidence="8">
    <location>
        <begin position="371"/>
        <end position="394"/>
    </location>
</feature>
<dbReference type="Proteomes" id="UP000253250">
    <property type="component" value="Unassembled WGS sequence"/>
</dbReference>
<keyword evidence="5 8" id="KW-0812">Transmembrane</keyword>
<feature type="transmembrane region" description="Helical" evidence="8">
    <location>
        <begin position="489"/>
        <end position="506"/>
    </location>
</feature>
<dbReference type="OrthoDB" id="9812221at2"/>
<dbReference type="PROSITE" id="PS50850">
    <property type="entry name" value="MFS"/>
    <property type="match status" value="1"/>
</dbReference>
<feature type="transmembrane region" description="Helical" evidence="8">
    <location>
        <begin position="12"/>
        <end position="39"/>
    </location>
</feature>
<feature type="transmembrane region" description="Helical" evidence="8">
    <location>
        <begin position="342"/>
        <end position="359"/>
    </location>
</feature>
<dbReference type="SUPFAM" id="SSF103473">
    <property type="entry name" value="MFS general substrate transporter"/>
    <property type="match status" value="1"/>
</dbReference>
<proteinExistence type="inferred from homology"/>
<feature type="transmembrane region" description="Helical" evidence="8">
    <location>
        <begin position="452"/>
        <end position="477"/>
    </location>
</feature>
<comment type="caution">
    <text evidence="10">The sequence shown here is derived from an EMBL/GenBank/DDBJ whole genome shotgun (WGS) entry which is preliminary data.</text>
</comment>
<evidence type="ECO:0000259" key="9">
    <source>
        <dbReference type="PROSITE" id="PS50850"/>
    </source>
</evidence>
<dbReference type="InterPro" id="IPR036259">
    <property type="entry name" value="MFS_trans_sf"/>
</dbReference>
<keyword evidence="4" id="KW-1003">Cell membrane</keyword>
<reference evidence="10 11" key="1">
    <citation type="submission" date="2018-02" db="EMBL/GenBank/DDBJ databases">
        <title>Insights into the biology of acidophilic members of the Acidiferrobacteraceae family derived from comparative genomic analyses.</title>
        <authorList>
            <person name="Issotta F."/>
            <person name="Thyssen C."/>
            <person name="Mena C."/>
            <person name="Moya A."/>
            <person name="Bellenberg S."/>
            <person name="Sproer C."/>
            <person name="Covarrubias P.C."/>
            <person name="Sand W."/>
            <person name="Quatrini R."/>
            <person name="Vera M."/>
        </authorList>
    </citation>
    <scope>NUCLEOTIDE SEQUENCE [LARGE SCALE GENOMIC DNA]</scope>
    <source>
        <strain evidence="11">m-1</strain>
    </source>
</reference>
<dbReference type="PANTHER" id="PTHR42718">
    <property type="entry name" value="MAJOR FACILITATOR SUPERFAMILY MULTIDRUG TRANSPORTER MFSC"/>
    <property type="match status" value="1"/>
</dbReference>
<evidence type="ECO:0000256" key="3">
    <source>
        <dbReference type="ARBA" id="ARBA00022448"/>
    </source>
</evidence>
<dbReference type="GO" id="GO:0022857">
    <property type="term" value="F:transmembrane transporter activity"/>
    <property type="evidence" value="ECO:0007669"/>
    <property type="project" value="InterPro"/>
</dbReference>
<dbReference type="CDD" id="cd17503">
    <property type="entry name" value="MFS_LmrB_MDR_like"/>
    <property type="match status" value="1"/>
</dbReference>
<evidence type="ECO:0000256" key="2">
    <source>
        <dbReference type="ARBA" id="ARBA00008537"/>
    </source>
</evidence>
<name>A0A368HKU7_9GAMM</name>
<evidence type="ECO:0000256" key="5">
    <source>
        <dbReference type="ARBA" id="ARBA00022692"/>
    </source>
</evidence>
<feature type="transmembrane region" description="Helical" evidence="8">
    <location>
        <begin position="278"/>
        <end position="301"/>
    </location>
</feature>
<evidence type="ECO:0000256" key="6">
    <source>
        <dbReference type="ARBA" id="ARBA00022989"/>
    </source>
</evidence>
<feature type="transmembrane region" description="Helical" evidence="8">
    <location>
        <begin position="79"/>
        <end position="98"/>
    </location>
</feature>
<evidence type="ECO:0000256" key="8">
    <source>
        <dbReference type="SAM" id="Phobius"/>
    </source>
</evidence>
<dbReference type="PRINTS" id="PR01036">
    <property type="entry name" value="TCRTETB"/>
</dbReference>
<protein>
    <submittedName>
        <fullName evidence="10">EmrB/QacA family drug resistance transporter</fullName>
    </submittedName>
</protein>
<accession>A0A368HKU7</accession>
<dbReference type="AlphaFoldDB" id="A0A368HKU7"/>
<evidence type="ECO:0000313" key="10">
    <source>
        <dbReference type="EMBL" id="RCN58900.1"/>
    </source>
</evidence>
<dbReference type="NCBIfam" id="TIGR00711">
    <property type="entry name" value="efflux_EmrB"/>
    <property type="match status" value="1"/>
</dbReference>
<gene>
    <name evidence="10" type="ORF">C4900_03850</name>
</gene>